<dbReference type="AlphaFoldDB" id="A0AAD5VMD6"/>
<dbReference type="EMBL" id="JANIEX010000695">
    <property type="protein sequence ID" value="KAJ3564082.1"/>
    <property type="molecule type" value="Genomic_DNA"/>
</dbReference>
<sequence length="280" mass="31471">MQIHLRKLGYLPGGPTEERPELNVDLRDGDDAEIVKGGLVVETVPSTADVCFSLQAVPNYPPLLHELARHFELSNTLVPAVQRFLYNQLNPDAEIMGMATDLDLCPMIDPFDTRVSVYHSAACLIQAPSNPSGPNGMCREYIRASPNWRNTGPRHDCVLIDGDPENSGFLGFNVGQVHFFFRFQWNDKMYDCAFLQWFEKAQTTACPNMGLWMVQPQVNLRKERVCSVVHIDTIYSAVHLIGSTGAGPTPSQLRGDITLRAYRTYYVNKYANSTLFELLK</sequence>
<comment type="caution">
    <text evidence="1">The sequence shown here is derived from an EMBL/GenBank/DDBJ whole genome shotgun (WGS) entry which is preliminary data.</text>
</comment>
<reference evidence="1" key="1">
    <citation type="submission" date="2022-07" db="EMBL/GenBank/DDBJ databases">
        <title>Genome Sequence of Leucocoprinus birnbaumii.</title>
        <authorList>
            <person name="Buettner E."/>
        </authorList>
    </citation>
    <scope>NUCLEOTIDE SEQUENCE</scope>
    <source>
        <strain evidence="1">VT141</strain>
    </source>
</reference>
<dbReference type="Proteomes" id="UP001213000">
    <property type="component" value="Unassembled WGS sequence"/>
</dbReference>
<organism evidence="1 2">
    <name type="scientific">Leucocoprinus birnbaumii</name>
    <dbReference type="NCBI Taxonomy" id="56174"/>
    <lineage>
        <taxon>Eukaryota</taxon>
        <taxon>Fungi</taxon>
        <taxon>Dikarya</taxon>
        <taxon>Basidiomycota</taxon>
        <taxon>Agaricomycotina</taxon>
        <taxon>Agaricomycetes</taxon>
        <taxon>Agaricomycetidae</taxon>
        <taxon>Agaricales</taxon>
        <taxon>Agaricineae</taxon>
        <taxon>Agaricaceae</taxon>
        <taxon>Leucocoprinus</taxon>
    </lineage>
</organism>
<evidence type="ECO:0000313" key="2">
    <source>
        <dbReference type="Proteomes" id="UP001213000"/>
    </source>
</evidence>
<name>A0AAD5VMD6_9AGAR</name>
<evidence type="ECO:0000313" key="1">
    <source>
        <dbReference type="EMBL" id="KAJ3564082.1"/>
    </source>
</evidence>
<protein>
    <submittedName>
        <fullName evidence="1">Uncharacterized protein</fullName>
    </submittedName>
</protein>
<proteinExistence type="predicted"/>
<accession>A0AAD5VMD6</accession>
<keyword evidence="2" id="KW-1185">Reference proteome</keyword>
<gene>
    <name evidence="1" type="ORF">NP233_g8526</name>
</gene>